<protein>
    <submittedName>
        <fullName evidence="3">NAD(P)-dependent oxidoreductase</fullName>
    </submittedName>
</protein>
<comment type="caution">
    <text evidence="3">The sequence shown here is derived from an EMBL/GenBank/DDBJ whole genome shotgun (WGS) entry which is preliminary data.</text>
</comment>
<dbReference type="InterPro" id="IPR050259">
    <property type="entry name" value="SDR"/>
</dbReference>
<dbReference type="AlphaFoldDB" id="A0A2T7UUG4"/>
<dbReference type="PRINTS" id="PR00081">
    <property type="entry name" value="GDHRDH"/>
</dbReference>
<dbReference type="Proteomes" id="UP000244810">
    <property type="component" value="Unassembled WGS sequence"/>
</dbReference>
<evidence type="ECO:0000313" key="4">
    <source>
        <dbReference type="Proteomes" id="UP000244810"/>
    </source>
</evidence>
<dbReference type="PROSITE" id="PS00061">
    <property type="entry name" value="ADH_SHORT"/>
    <property type="match status" value="1"/>
</dbReference>
<comment type="similarity">
    <text evidence="1">Belongs to the short-chain dehydrogenases/reductases (SDR) family.</text>
</comment>
<evidence type="ECO:0000259" key="2">
    <source>
        <dbReference type="SMART" id="SM00822"/>
    </source>
</evidence>
<dbReference type="InterPro" id="IPR036291">
    <property type="entry name" value="NAD(P)-bd_dom_sf"/>
</dbReference>
<dbReference type="InterPro" id="IPR020904">
    <property type="entry name" value="Sc_DH/Rdtase_CS"/>
</dbReference>
<dbReference type="SUPFAM" id="SSF51735">
    <property type="entry name" value="NAD(P)-binding Rossmann-fold domains"/>
    <property type="match status" value="1"/>
</dbReference>
<keyword evidence="4" id="KW-1185">Reference proteome</keyword>
<dbReference type="PRINTS" id="PR00080">
    <property type="entry name" value="SDRFAMILY"/>
</dbReference>
<dbReference type="RefSeq" id="WP_107751609.1">
    <property type="nucleotide sequence ID" value="NZ_QBKF01000004.1"/>
</dbReference>
<dbReference type="EMBL" id="QDDR01000003">
    <property type="protein sequence ID" value="PVE48236.1"/>
    <property type="molecule type" value="Genomic_DNA"/>
</dbReference>
<evidence type="ECO:0000256" key="1">
    <source>
        <dbReference type="ARBA" id="ARBA00006484"/>
    </source>
</evidence>
<gene>
    <name evidence="3" type="ORF">DDE23_08930</name>
</gene>
<dbReference type="SMART" id="SM00822">
    <property type="entry name" value="PKS_KR"/>
    <property type="match status" value="1"/>
</dbReference>
<organism evidence="3 4">
    <name type="scientific">Pararhodobacter aggregans</name>
    <dbReference type="NCBI Taxonomy" id="404875"/>
    <lineage>
        <taxon>Bacteria</taxon>
        <taxon>Pseudomonadati</taxon>
        <taxon>Pseudomonadota</taxon>
        <taxon>Alphaproteobacteria</taxon>
        <taxon>Rhodobacterales</taxon>
        <taxon>Paracoccaceae</taxon>
        <taxon>Pararhodobacter</taxon>
    </lineage>
</organism>
<evidence type="ECO:0000313" key="3">
    <source>
        <dbReference type="EMBL" id="PVE48236.1"/>
    </source>
</evidence>
<reference evidence="3 4" key="1">
    <citation type="journal article" date="2011" name="Syst. Appl. Microbiol.">
        <title>Defluviimonas denitrificans gen. nov., sp. nov., and Pararhodobacter aggregans gen. nov., sp. nov., non-phototrophic Rhodobacteraceae from the biofilter of a marine aquaculture.</title>
        <authorList>
            <person name="Foesel B.U."/>
            <person name="Drake H.L."/>
            <person name="Schramm A."/>
        </authorList>
    </citation>
    <scope>NUCLEOTIDE SEQUENCE [LARGE SCALE GENOMIC DNA]</scope>
    <source>
        <strain evidence="3 4">D1-19</strain>
    </source>
</reference>
<accession>A0A2T7UUG4</accession>
<dbReference type="Pfam" id="PF13561">
    <property type="entry name" value="adh_short_C2"/>
    <property type="match status" value="1"/>
</dbReference>
<dbReference type="GO" id="GO:0032787">
    <property type="term" value="P:monocarboxylic acid metabolic process"/>
    <property type="evidence" value="ECO:0007669"/>
    <property type="project" value="UniProtKB-ARBA"/>
</dbReference>
<feature type="domain" description="Ketoreductase" evidence="2">
    <location>
        <begin position="16"/>
        <end position="196"/>
    </location>
</feature>
<dbReference type="Gene3D" id="3.40.50.720">
    <property type="entry name" value="NAD(P)-binding Rossmann-like Domain"/>
    <property type="match status" value="1"/>
</dbReference>
<dbReference type="PANTHER" id="PTHR42879">
    <property type="entry name" value="3-OXOACYL-(ACYL-CARRIER-PROTEIN) REDUCTASE"/>
    <property type="match status" value="1"/>
</dbReference>
<dbReference type="FunFam" id="3.40.50.720:FF:000084">
    <property type="entry name" value="Short-chain dehydrogenase reductase"/>
    <property type="match status" value="1"/>
</dbReference>
<dbReference type="CDD" id="cd05233">
    <property type="entry name" value="SDR_c"/>
    <property type="match status" value="1"/>
</dbReference>
<name>A0A2T7UUG4_9RHOB</name>
<dbReference type="OrthoDB" id="9804774at2"/>
<sequence>MGRYSAETDPSALTGASVLITGAGSGIGAAAARLFARAGASVAVTDRDGDAAEQVAAEILHSGGTARAWMLDVADRTAICRVVEEVAMAFGGLDCVVNNAGYGPWAPILSEDFEEKWAAALDVMLSAVPRMVRAALPHLRRSPHPRIVNIASTEAFLATAQLSPYAAAKTGLVGLTRSLAVELGKEGITVNAIAPGPVETALTARIPAEDRETYARRRTALRRYARPEEIAHAILFLCQPGASYVTGAVLPVDGGLLIRNV</sequence>
<dbReference type="InterPro" id="IPR002347">
    <property type="entry name" value="SDR_fam"/>
</dbReference>
<dbReference type="PANTHER" id="PTHR42879:SF2">
    <property type="entry name" value="3-OXOACYL-[ACYL-CARRIER-PROTEIN] REDUCTASE FABG"/>
    <property type="match status" value="1"/>
</dbReference>
<proteinExistence type="inferred from homology"/>
<dbReference type="InterPro" id="IPR057326">
    <property type="entry name" value="KR_dom"/>
</dbReference>